<feature type="chain" id="PRO_5042249168" description="Outer membrane protein beta-barrel domain-containing protein" evidence="2">
    <location>
        <begin position="23"/>
        <end position="183"/>
    </location>
</feature>
<dbReference type="Gene3D" id="2.40.160.20">
    <property type="match status" value="1"/>
</dbReference>
<feature type="domain" description="Outer membrane protein beta-barrel" evidence="3">
    <location>
        <begin position="13"/>
        <end position="145"/>
    </location>
</feature>
<evidence type="ECO:0000259" key="3">
    <source>
        <dbReference type="Pfam" id="PF13505"/>
    </source>
</evidence>
<protein>
    <recommendedName>
        <fullName evidence="3">Outer membrane protein beta-barrel domain-containing protein</fullName>
    </recommendedName>
</protein>
<evidence type="ECO:0000256" key="1">
    <source>
        <dbReference type="ARBA" id="ARBA00022729"/>
    </source>
</evidence>
<name>A0AAC9UM82_9GAMM</name>
<dbReference type="GeneID" id="300943692"/>
<evidence type="ECO:0000256" key="2">
    <source>
        <dbReference type="SAM" id="SignalP"/>
    </source>
</evidence>
<dbReference type="InterPro" id="IPR011250">
    <property type="entry name" value="OMP/PagP_B-barrel"/>
</dbReference>
<keyword evidence="1 2" id="KW-0732">Signal</keyword>
<feature type="signal peptide" evidence="2">
    <location>
        <begin position="1"/>
        <end position="22"/>
    </location>
</feature>
<gene>
    <name evidence="4" type="ORF">PNIG_b0519</name>
</gene>
<dbReference type="KEGG" id="png:PNIG_b0519"/>
<keyword evidence="5" id="KW-1185">Reference proteome</keyword>
<evidence type="ECO:0000313" key="5">
    <source>
        <dbReference type="Proteomes" id="UP000198329"/>
    </source>
</evidence>
<reference evidence="4 5" key="1">
    <citation type="submission" date="2015-03" db="EMBL/GenBank/DDBJ databases">
        <authorList>
            <person name="Xie B.-B."/>
            <person name="Rong J.-C."/>
            <person name="Qin Q.-L."/>
            <person name="Zhang Y.-Z."/>
        </authorList>
    </citation>
    <scope>NUCLEOTIDE SEQUENCE [LARGE SCALE GENOMIC DNA]</scope>
    <source>
        <strain evidence="4 5">KMM 661</strain>
    </source>
</reference>
<dbReference type="Proteomes" id="UP000198329">
    <property type="component" value="Chromosome II"/>
</dbReference>
<proteinExistence type="predicted"/>
<dbReference type="Pfam" id="PF13505">
    <property type="entry name" value="OMP_b-brl"/>
    <property type="match status" value="1"/>
</dbReference>
<dbReference type="SUPFAM" id="SSF56925">
    <property type="entry name" value="OMPA-like"/>
    <property type="match status" value="1"/>
</dbReference>
<dbReference type="EMBL" id="CP011037">
    <property type="protein sequence ID" value="ASM56091.1"/>
    <property type="molecule type" value="Genomic_DNA"/>
</dbReference>
<sequence length="183" mass="19876">MKKTFQGTLLLSSLLLGSFVQANELEPVPQKHWSIGAGAYAFTLANDNSSSEDLDFSGFNIAAGYAVNNHFQIRATYFSLENDDFSAIESDGFDLMAYGGVGLSKKGFRGYGGAGFFSDKWSALGENETMSGFQLGGGLGYNWGPAALDFVLTLRQADEYEDFMYRTGTYVAVSGNLTISYLF</sequence>
<dbReference type="AlphaFoldDB" id="A0AAC9UM82"/>
<accession>A0AAC9UM82</accession>
<organism evidence="4 5">
    <name type="scientific">Pseudoalteromonas nigrifaciens</name>
    <dbReference type="NCBI Taxonomy" id="28109"/>
    <lineage>
        <taxon>Bacteria</taxon>
        <taxon>Pseudomonadati</taxon>
        <taxon>Pseudomonadota</taxon>
        <taxon>Gammaproteobacteria</taxon>
        <taxon>Alteromonadales</taxon>
        <taxon>Pseudoalteromonadaceae</taxon>
        <taxon>Pseudoalteromonas</taxon>
    </lineage>
</organism>
<dbReference type="RefSeq" id="WP_089369233.1">
    <property type="nucleotide sequence ID" value="NZ_BJXZ01000016.1"/>
</dbReference>
<evidence type="ECO:0000313" key="4">
    <source>
        <dbReference type="EMBL" id="ASM56091.1"/>
    </source>
</evidence>
<dbReference type="InterPro" id="IPR027385">
    <property type="entry name" value="Beta-barrel_OMP"/>
</dbReference>